<accession>A0A516TK29</accession>
<feature type="transmembrane region" description="Helical" evidence="1">
    <location>
        <begin position="53"/>
        <end position="74"/>
    </location>
</feature>
<dbReference type="AlphaFoldDB" id="A0A516TK29"/>
<keyword evidence="1" id="KW-1133">Transmembrane helix</keyword>
<protein>
    <recommendedName>
        <fullName evidence="4">Hydrogenase</fullName>
    </recommendedName>
</protein>
<dbReference type="EMBL" id="CP037899">
    <property type="protein sequence ID" value="QDQ41608.1"/>
    <property type="molecule type" value="Genomic_DNA"/>
</dbReference>
<evidence type="ECO:0000313" key="3">
    <source>
        <dbReference type="Proteomes" id="UP000315925"/>
    </source>
</evidence>
<dbReference type="Proteomes" id="UP000315925">
    <property type="component" value="Chromosome"/>
</dbReference>
<evidence type="ECO:0000256" key="1">
    <source>
        <dbReference type="SAM" id="Phobius"/>
    </source>
</evidence>
<dbReference type="RefSeq" id="WP_244946113.1">
    <property type="nucleotide sequence ID" value="NZ_CP037899.1"/>
</dbReference>
<sequence length="104" mass="12158">MEKIRSSPWAVFCISILINVGMWSERFVIVVTALSRDFLPGSWRMYYPTWVDIGLFVGTVGFFFMLFLLFTRFFPVISIAEVKTLVYEMERKEYDLKKGTSYGA</sequence>
<reference evidence="3" key="1">
    <citation type="submission" date="2019-03" db="EMBL/GenBank/DDBJ databases">
        <title>Complete genome of Methylacidiphilum kamchatkense Kam1.</title>
        <authorList>
            <person name="Kruse T."/>
            <person name="Murarilal Ratnadevi C."/>
            <person name="Erikstad H.-A."/>
            <person name="Birkeland N.-K."/>
        </authorList>
    </citation>
    <scope>NUCLEOTIDE SEQUENCE [LARGE SCALE GENOMIC DNA]</scope>
    <source>
        <strain evidence="3">kam1</strain>
    </source>
</reference>
<name>A0A516TK29_9BACT</name>
<evidence type="ECO:0008006" key="4">
    <source>
        <dbReference type="Google" id="ProtNLM"/>
    </source>
</evidence>
<feature type="transmembrane region" description="Helical" evidence="1">
    <location>
        <begin position="9"/>
        <end position="33"/>
    </location>
</feature>
<keyword evidence="1" id="KW-0472">Membrane</keyword>
<keyword evidence="1" id="KW-0812">Transmembrane</keyword>
<dbReference type="PANTHER" id="PTHR43044:SF2">
    <property type="entry name" value="POLYSULPHIDE REDUCTASE NRFD"/>
    <property type="match status" value="1"/>
</dbReference>
<dbReference type="PANTHER" id="PTHR43044">
    <property type="match status" value="1"/>
</dbReference>
<proteinExistence type="predicted"/>
<evidence type="ECO:0000313" key="2">
    <source>
        <dbReference type="EMBL" id="QDQ41608.1"/>
    </source>
</evidence>
<organism evidence="2 3">
    <name type="scientific">Methylacidiphilum kamchatkense Kam1</name>
    <dbReference type="NCBI Taxonomy" id="1202785"/>
    <lineage>
        <taxon>Bacteria</taxon>
        <taxon>Pseudomonadati</taxon>
        <taxon>Verrucomicrobiota</taxon>
        <taxon>Methylacidiphilae</taxon>
        <taxon>Methylacidiphilales</taxon>
        <taxon>Methylacidiphilaceae</taxon>
        <taxon>Methylacidiphilum (ex Ratnadevi et al. 2023)</taxon>
    </lineage>
</organism>
<gene>
    <name evidence="2" type="ORF">kam1_357</name>
</gene>
<dbReference type="KEGG" id="mkc:kam1_357"/>